<dbReference type="NCBIfam" id="NF008758">
    <property type="entry name" value="PRK11789.1"/>
    <property type="match status" value="1"/>
</dbReference>
<evidence type="ECO:0000256" key="8">
    <source>
        <dbReference type="ARBA" id="ARBA00022801"/>
    </source>
</evidence>
<organism evidence="15 16">
    <name type="scientific">Acidithiobacillus ferrivorans</name>
    <dbReference type="NCBI Taxonomy" id="160808"/>
    <lineage>
        <taxon>Bacteria</taxon>
        <taxon>Pseudomonadati</taxon>
        <taxon>Pseudomonadota</taxon>
        <taxon>Acidithiobacillia</taxon>
        <taxon>Acidithiobacillales</taxon>
        <taxon>Acidithiobacillaceae</taxon>
        <taxon>Acidithiobacillus</taxon>
    </lineage>
</organism>
<evidence type="ECO:0000256" key="4">
    <source>
        <dbReference type="ARBA" id="ARBA00007553"/>
    </source>
</evidence>
<feature type="region of interest" description="Disordered" evidence="13">
    <location>
        <begin position="1"/>
        <end position="24"/>
    </location>
</feature>
<keyword evidence="7" id="KW-0479">Metal-binding</keyword>
<dbReference type="GO" id="GO:0009254">
    <property type="term" value="P:peptidoglycan turnover"/>
    <property type="evidence" value="ECO:0007669"/>
    <property type="project" value="TreeGrafter"/>
</dbReference>
<evidence type="ECO:0000256" key="7">
    <source>
        <dbReference type="ARBA" id="ARBA00022723"/>
    </source>
</evidence>
<protein>
    <recommendedName>
        <fullName evidence="11">1,6-anhydro-N-acetylmuramyl-L-alanine amidase AmpD</fullName>
        <ecNumber evidence="5">3.5.1.28</ecNumber>
    </recommendedName>
    <alternativeName>
        <fullName evidence="12">N-acetylmuramoyl-L-alanine amidase</fullName>
    </alternativeName>
</protein>
<comment type="catalytic activity">
    <reaction evidence="1">
        <text>Hydrolyzes the link between N-acetylmuramoyl residues and L-amino acid residues in certain cell-wall glycopeptides.</text>
        <dbReference type="EC" id="3.5.1.28"/>
    </reaction>
</comment>
<evidence type="ECO:0000256" key="2">
    <source>
        <dbReference type="ARBA" id="ARBA00001947"/>
    </source>
</evidence>
<dbReference type="CDD" id="cd06583">
    <property type="entry name" value="PGRP"/>
    <property type="match status" value="1"/>
</dbReference>
<evidence type="ECO:0000313" key="15">
    <source>
        <dbReference type="EMBL" id="OYV81147.1"/>
    </source>
</evidence>
<comment type="cofactor">
    <cofactor evidence="2">
        <name>Zn(2+)</name>
        <dbReference type="ChEBI" id="CHEBI:29105"/>
    </cofactor>
</comment>
<dbReference type="InterPro" id="IPR051206">
    <property type="entry name" value="NAMLAA_amidase_2"/>
</dbReference>
<dbReference type="SMART" id="SM00644">
    <property type="entry name" value="Ami_2"/>
    <property type="match status" value="1"/>
</dbReference>
<sequence>MTVWDGAGWHRQAQRAPSPHHDERPANTAVDLLVVHAISLPPEGFGSGDVQRFFMGTLDFSSHPYFDALRNLHVSAHFFIERDGTLWQHVGVFQRAWHAGVSEWQCRPACNDYSVGVELEGSERTAFMPLQYQRLATLAKDLQGLFPAMGPERMVGHSDIAPSRKWDPGPGFSWPYLAEVSKDGGDAASSQA</sequence>
<evidence type="ECO:0000256" key="13">
    <source>
        <dbReference type="SAM" id="MobiDB-lite"/>
    </source>
</evidence>
<dbReference type="PANTHER" id="PTHR30417:SF4">
    <property type="entry name" value="1,6-ANHYDRO-N-ACETYLMURAMYL-L-ALANINE AMIDASE AMPD"/>
    <property type="match status" value="1"/>
</dbReference>
<comment type="similarity">
    <text evidence="4">Belongs to the N-acetylmuramoyl-L-alanine amidase 2 family.</text>
</comment>
<evidence type="ECO:0000256" key="12">
    <source>
        <dbReference type="ARBA" id="ARBA00042615"/>
    </source>
</evidence>
<evidence type="ECO:0000256" key="10">
    <source>
        <dbReference type="ARBA" id="ARBA00023316"/>
    </source>
</evidence>
<reference evidence="15 16" key="1">
    <citation type="submission" date="2017-03" db="EMBL/GenBank/DDBJ databases">
        <title>Lifting the veil on microbial sulfur biogeochemistry in mining wastewaters.</title>
        <authorList>
            <person name="Kantor R.S."/>
            <person name="Colenbrander Nelson T."/>
            <person name="Marshall S."/>
            <person name="Bennett D."/>
            <person name="Apte S."/>
            <person name="Camacho D."/>
            <person name="Thomas B.C."/>
            <person name="Warren L.A."/>
            <person name="Banfield J.F."/>
        </authorList>
    </citation>
    <scope>NUCLEOTIDE SEQUENCE [LARGE SCALE GENOMIC DNA]</scope>
    <source>
        <strain evidence="15">21-59-9</strain>
    </source>
</reference>
<dbReference type="PANTHER" id="PTHR30417">
    <property type="entry name" value="N-ACETYLMURAMOYL-L-ALANINE AMIDASE AMID"/>
    <property type="match status" value="1"/>
</dbReference>
<feature type="domain" description="N-acetylmuramoyl-L-alanine amidase" evidence="14">
    <location>
        <begin position="18"/>
        <end position="169"/>
    </location>
</feature>
<evidence type="ECO:0000259" key="14">
    <source>
        <dbReference type="SMART" id="SM00644"/>
    </source>
</evidence>
<keyword evidence="9" id="KW-0862">Zinc</keyword>
<dbReference type="GO" id="GO:0005737">
    <property type="term" value="C:cytoplasm"/>
    <property type="evidence" value="ECO:0007669"/>
    <property type="project" value="UniProtKB-SubCell"/>
</dbReference>
<dbReference type="SUPFAM" id="SSF55846">
    <property type="entry name" value="N-acetylmuramoyl-L-alanine amidase-like"/>
    <property type="match status" value="1"/>
</dbReference>
<dbReference type="InterPro" id="IPR036505">
    <property type="entry name" value="Amidase/PGRP_sf"/>
</dbReference>
<dbReference type="Proteomes" id="UP000216779">
    <property type="component" value="Unassembled WGS sequence"/>
</dbReference>
<dbReference type="GO" id="GO:0046872">
    <property type="term" value="F:metal ion binding"/>
    <property type="evidence" value="ECO:0007669"/>
    <property type="project" value="UniProtKB-KW"/>
</dbReference>
<comment type="subcellular location">
    <subcellularLocation>
        <location evidence="3">Cytoplasm</location>
    </subcellularLocation>
</comment>
<proteinExistence type="inferred from homology"/>
<evidence type="ECO:0000256" key="11">
    <source>
        <dbReference type="ARBA" id="ARBA00039257"/>
    </source>
</evidence>
<keyword evidence="8" id="KW-0378">Hydrolase</keyword>
<keyword evidence="10" id="KW-0961">Cell wall biogenesis/degradation</keyword>
<evidence type="ECO:0000256" key="9">
    <source>
        <dbReference type="ARBA" id="ARBA00022833"/>
    </source>
</evidence>
<dbReference type="Gene3D" id="3.40.80.10">
    <property type="entry name" value="Peptidoglycan recognition protein-like"/>
    <property type="match status" value="1"/>
</dbReference>
<dbReference type="Pfam" id="PF01510">
    <property type="entry name" value="Amidase_2"/>
    <property type="match status" value="1"/>
</dbReference>
<evidence type="ECO:0000256" key="3">
    <source>
        <dbReference type="ARBA" id="ARBA00004496"/>
    </source>
</evidence>
<dbReference type="EMBL" id="NCBC01000186">
    <property type="protein sequence ID" value="OYV81147.1"/>
    <property type="molecule type" value="Genomic_DNA"/>
</dbReference>
<dbReference type="GO" id="GO:0071555">
    <property type="term" value="P:cell wall organization"/>
    <property type="evidence" value="ECO:0007669"/>
    <property type="project" value="UniProtKB-KW"/>
</dbReference>
<dbReference type="GO" id="GO:0009253">
    <property type="term" value="P:peptidoglycan catabolic process"/>
    <property type="evidence" value="ECO:0007669"/>
    <property type="project" value="InterPro"/>
</dbReference>
<dbReference type="GO" id="GO:0008745">
    <property type="term" value="F:N-acetylmuramoyl-L-alanine amidase activity"/>
    <property type="evidence" value="ECO:0007669"/>
    <property type="project" value="UniProtKB-EC"/>
</dbReference>
<comment type="caution">
    <text evidence="15">The sequence shown here is derived from an EMBL/GenBank/DDBJ whole genome shotgun (WGS) entry which is preliminary data.</text>
</comment>
<dbReference type="AlphaFoldDB" id="A0A257T713"/>
<gene>
    <name evidence="15" type="ORF">B7Z70_06455</name>
</gene>
<accession>A0A257T713</accession>
<dbReference type="EC" id="3.5.1.28" evidence="5"/>
<evidence type="ECO:0000313" key="16">
    <source>
        <dbReference type="Proteomes" id="UP000216779"/>
    </source>
</evidence>
<evidence type="ECO:0000256" key="1">
    <source>
        <dbReference type="ARBA" id="ARBA00001561"/>
    </source>
</evidence>
<evidence type="ECO:0000256" key="6">
    <source>
        <dbReference type="ARBA" id="ARBA00022490"/>
    </source>
</evidence>
<name>A0A257T713_9PROT</name>
<evidence type="ECO:0000256" key="5">
    <source>
        <dbReference type="ARBA" id="ARBA00011901"/>
    </source>
</evidence>
<dbReference type="InterPro" id="IPR002502">
    <property type="entry name" value="Amidase_domain"/>
</dbReference>
<keyword evidence="6" id="KW-0963">Cytoplasm</keyword>